<dbReference type="InterPro" id="IPR015797">
    <property type="entry name" value="NUDIX_hydrolase-like_dom_sf"/>
</dbReference>
<comment type="similarity">
    <text evidence="2">Belongs to the Nudix hydrolase family.</text>
</comment>
<dbReference type="SUPFAM" id="SSF55811">
    <property type="entry name" value="Nudix"/>
    <property type="match status" value="1"/>
</dbReference>
<gene>
    <name evidence="4" type="ORF">ENX07_00925</name>
</gene>
<name>A0A7C3UXP2_UNCW3</name>
<dbReference type="PANTHER" id="PTHR43736:SF1">
    <property type="entry name" value="DIHYDRONEOPTERIN TRIPHOSPHATE DIPHOSPHATASE"/>
    <property type="match status" value="1"/>
</dbReference>
<keyword evidence="1 2" id="KW-0378">Hydrolase</keyword>
<reference evidence="4" key="1">
    <citation type="journal article" date="2020" name="mSystems">
        <title>Genome- and Community-Level Interaction Insights into Carbon Utilization and Element Cycling Functions of Hydrothermarchaeota in Hydrothermal Sediment.</title>
        <authorList>
            <person name="Zhou Z."/>
            <person name="Liu Y."/>
            <person name="Xu W."/>
            <person name="Pan J."/>
            <person name="Luo Z.H."/>
            <person name="Li M."/>
        </authorList>
    </citation>
    <scope>NUCLEOTIDE SEQUENCE [LARGE SCALE GENOMIC DNA]</scope>
    <source>
        <strain evidence="4">SpSt-906</strain>
    </source>
</reference>
<evidence type="ECO:0000256" key="2">
    <source>
        <dbReference type="RuleBase" id="RU003476"/>
    </source>
</evidence>
<dbReference type="InterPro" id="IPR020476">
    <property type="entry name" value="Nudix_hydrolase"/>
</dbReference>
<dbReference type="PROSITE" id="PS51462">
    <property type="entry name" value="NUDIX"/>
    <property type="match status" value="1"/>
</dbReference>
<dbReference type="Gene3D" id="3.90.79.10">
    <property type="entry name" value="Nucleoside Triphosphate Pyrophosphohydrolase"/>
    <property type="match status" value="1"/>
</dbReference>
<protein>
    <submittedName>
        <fullName evidence="4">NUDIX hydrolase</fullName>
    </submittedName>
</protein>
<dbReference type="PROSITE" id="PS00893">
    <property type="entry name" value="NUDIX_BOX"/>
    <property type="match status" value="1"/>
</dbReference>
<evidence type="ECO:0000256" key="1">
    <source>
        <dbReference type="ARBA" id="ARBA00022801"/>
    </source>
</evidence>
<dbReference type="EMBL" id="DTMQ01000009">
    <property type="protein sequence ID" value="HGE98626.1"/>
    <property type="molecule type" value="Genomic_DNA"/>
</dbReference>
<organism evidence="4">
    <name type="scientific">candidate division WOR-3 bacterium</name>
    <dbReference type="NCBI Taxonomy" id="2052148"/>
    <lineage>
        <taxon>Bacteria</taxon>
        <taxon>Bacteria division WOR-3</taxon>
    </lineage>
</organism>
<dbReference type="AlphaFoldDB" id="A0A7C3UXP2"/>
<dbReference type="PRINTS" id="PR00502">
    <property type="entry name" value="NUDIXFAMILY"/>
</dbReference>
<dbReference type="InterPro" id="IPR020084">
    <property type="entry name" value="NUDIX_hydrolase_CS"/>
</dbReference>
<evidence type="ECO:0000313" key="4">
    <source>
        <dbReference type="EMBL" id="HGE98626.1"/>
    </source>
</evidence>
<evidence type="ECO:0000259" key="3">
    <source>
        <dbReference type="PROSITE" id="PS51462"/>
    </source>
</evidence>
<proteinExistence type="inferred from homology"/>
<dbReference type="PANTHER" id="PTHR43736">
    <property type="entry name" value="ADP-RIBOSE PYROPHOSPHATASE"/>
    <property type="match status" value="1"/>
</dbReference>
<comment type="caution">
    <text evidence="4">The sequence shown here is derived from an EMBL/GenBank/DDBJ whole genome shotgun (WGS) entry which is preliminary data.</text>
</comment>
<feature type="domain" description="Nudix hydrolase" evidence="3">
    <location>
        <begin position="17"/>
        <end position="142"/>
    </location>
</feature>
<dbReference type="GO" id="GO:0016787">
    <property type="term" value="F:hydrolase activity"/>
    <property type="evidence" value="ECO:0007669"/>
    <property type="project" value="UniProtKB-KW"/>
</dbReference>
<sequence length="146" mass="16917">MRDKEGRVSQKRKTANKRISLAVDAIINYRGKIVLIKRKNYPSGWALPGGFVEYGETVEEAVKREAKEETGLTLSYLKQFRVYSDPKRDPRFHCVSVVFTAKGRGRIRAQSDAKEIALFTQKTLPQEMAFDHRAILSDYFKSRRRF</sequence>
<dbReference type="CDD" id="cd18873">
    <property type="entry name" value="NUDIX_NadM_like"/>
    <property type="match status" value="1"/>
</dbReference>
<dbReference type="InterPro" id="IPR000086">
    <property type="entry name" value="NUDIX_hydrolase_dom"/>
</dbReference>
<accession>A0A7C3UXP2</accession>
<dbReference type="Pfam" id="PF00293">
    <property type="entry name" value="NUDIX"/>
    <property type="match status" value="1"/>
</dbReference>